<evidence type="ECO:0000256" key="7">
    <source>
        <dbReference type="SAM" id="Phobius"/>
    </source>
</evidence>
<feature type="transmembrane region" description="Helical" evidence="7">
    <location>
        <begin position="58"/>
        <end position="79"/>
    </location>
</feature>
<dbReference type="PATRIC" id="fig|880071.3.peg.3766"/>
<sequence length="85" mass="8893">MGFLWSIIIGILAGFIAGKLMRGKGLGLIVNLIVGIIGASIGGWIFTKLNIMVETSFVGNLITSTVGAIVLLFVIGIFTGGNKRK</sequence>
<reference evidence="9" key="1">
    <citation type="submission" date="2012-06" db="EMBL/GenBank/DDBJ databases">
        <title>The complete genome of Flexibacter litoralis DSM 6794.</title>
        <authorList>
            <person name="Lucas S."/>
            <person name="Copeland A."/>
            <person name="Lapidus A."/>
            <person name="Glavina del Rio T."/>
            <person name="Dalin E."/>
            <person name="Tice H."/>
            <person name="Bruce D."/>
            <person name="Goodwin L."/>
            <person name="Pitluck S."/>
            <person name="Peters L."/>
            <person name="Ovchinnikova G."/>
            <person name="Lu M."/>
            <person name="Kyrpides N."/>
            <person name="Mavromatis K."/>
            <person name="Ivanova N."/>
            <person name="Brettin T."/>
            <person name="Detter J.C."/>
            <person name="Han C."/>
            <person name="Larimer F."/>
            <person name="Land M."/>
            <person name="Hauser L."/>
            <person name="Markowitz V."/>
            <person name="Cheng J.-F."/>
            <person name="Hugenholtz P."/>
            <person name="Woyke T."/>
            <person name="Wu D."/>
            <person name="Spring S."/>
            <person name="Lang E."/>
            <person name="Kopitz M."/>
            <person name="Brambilla E."/>
            <person name="Klenk H.-P."/>
            <person name="Eisen J.A."/>
        </authorList>
    </citation>
    <scope>NUCLEOTIDE SEQUENCE [LARGE SCALE GENOMIC DNA]</scope>
    <source>
        <strain evidence="9">ATCC 23117 / DSM 6794 / NBRC 15988 / NCIMB 1366 / Sio-4</strain>
    </source>
</reference>
<evidence type="ECO:0000256" key="1">
    <source>
        <dbReference type="ARBA" id="ARBA00004651"/>
    </source>
</evidence>
<proteinExistence type="inferred from homology"/>
<dbReference type="PANTHER" id="PTHR33884">
    <property type="entry name" value="UPF0410 PROTEIN YMGE"/>
    <property type="match status" value="1"/>
</dbReference>
<dbReference type="RefSeq" id="WP_014799495.1">
    <property type="nucleotide sequence ID" value="NC_018018.1"/>
</dbReference>
<dbReference type="EMBL" id="CP003345">
    <property type="protein sequence ID" value="AFM06071.1"/>
    <property type="molecule type" value="Genomic_DNA"/>
</dbReference>
<evidence type="ECO:0000256" key="2">
    <source>
        <dbReference type="ARBA" id="ARBA00011006"/>
    </source>
</evidence>
<evidence type="ECO:0000256" key="3">
    <source>
        <dbReference type="ARBA" id="ARBA00022475"/>
    </source>
</evidence>
<dbReference type="STRING" id="880071.Fleli_3759"/>
<dbReference type="KEGG" id="fli:Fleli_3759"/>
<dbReference type="HOGENOM" id="CLU_160040_0_1_10"/>
<dbReference type="PANTHER" id="PTHR33884:SF3">
    <property type="entry name" value="UPF0410 PROTEIN YMGE"/>
    <property type="match status" value="1"/>
</dbReference>
<dbReference type="InterPro" id="IPR007341">
    <property type="entry name" value="Transgly_assoc"/>
</dbReference>
<name>I4AQ36_BERLS</name>
<evidence type="ECO:0000256" key="4">
    <source>
        <dbReference type="ARBA" id="ARBA00022692"/>
    </source>
</evidence>
<keyword evidence="4 7" id="KW-0812">Transmembrane</keyword>
<gene>
    <name evidence="8" type="ordered locus">Fleli_3759</name>
</gene>
<dbReference type="eggNOG" id="COG2261">
    <property type="taxonomic scope" value="Bacteria"/>
</dbReference>
<evidence type="ECO:0000256" key="6">
    <source>
        <dbReference type="ARBA" id="ARBA00023136"/>
    </source>
</evidence>
<evidence type="ECO:0000313" key="8">
    <source>
        <dbReference type="EMBL" id="AFM06071.1"/>
    </source>
</evidence>
<dbReference type="Pfam" id="PF04226">
    <property type="entry name" value="Transgly_assoc"/>
    <property type="match status" value="1"/>
</dbReference>
<keyword evidence="3" id="KW-1003">Cell membrane</keyword>
<accession>I4AQ36</accession>
<dbReference type="GO" id="GO:0005886">
    <property type="term" value="C:plasma membrane"/>
    <property type="evidence" value="ECO:0007669"/>
    <property type="project" value="UniProtKB-SubCell"/>
</dbReference>
<keyword evidence="6 7" id="KW-0472">Membrane</keyword>
<keyword evidence="9" id="KW-1185">Reference proteome</keyword>
<keyword evidence="5 7" id="KW-1133">Transmembrane helix</keyword>
<comment type="subcellular location">
    <subcellularLocation>
        <location evidence="1">Cell membrane</location>
        <topology evidence="1">Multi-pass membrane protein</topology>
    </subcellularLocation>
</comment>
<comment type="similarity">
    <text evidence="2">Belongs to the UPF0410 family.</text>
</comment>
<evidence type="ECO:0000313" key="9">
    <source>
        <dbReference type="Proteomes" id="UP000006054"/>
    </source>
</evidence>
<evidence type="ECO:0000256" key="5">
    <source>
        <dbReference type="ARBA" id="ARBA00022989"/>
    </source>
</evidence>
<feature type="transmembrane region" description="Helical" evidence="7">
    <location>
        <begin position="6"/>
        <end position="21"/>
    </location>
</feature>
<organism evidence="8 9">
    <name type="scientific">Bernardetia litoralis (strain ATCC 23117 / DSM 6794 / NBRC 15988 / NCIMB 1366 / Fx l1 / Sio-4)</name>
    <name type="common">Flexibacter litoralis</name>
    <dbReference type="NCBI Taxonomy" id="880071"/>
    <lineage>
        <taxon>Bacteria</taxon>
        <taxon>Pseudomonadati</taxon>
        <taxon>Bacteroidota</taxon>
        <taxon>Cytophagia</taxon>
        <taxon>Cytophagales</taxon>
        <taxon>Bernardetiaceae</taxon>
        <taxon>Bernardetia</taxon>
    </lineage>
</organism>
<dbReference type="Proteomes" id="UP000006054">
    <property type="component" value="Chromosome"/>
</dbReference>
<dbReference type="AlphaFoldDB" id="I4AQ36"/>
<feature type="transmembrane region" description="Helical" evidence="7">
    <location>
        <begin position="28"/>
        <end position="46"/>
    </location>
</feature>
<dbReference type="OrthoDB" id="964123at2"/>
<protein>
    <submittedName>
        <fullName evidence="8">Putative membrane protein</fullName>
    </submittedName>
</protein>